<comment type="caution">
    <text evidence="2">The sequence shown here is derived from an EMBL/GenBank/DDBJ whole genome shotgun (WGS) entry which is preliminary data.</text>
</comment>
<feature type="transmembrane region" description="Helical" evidence="1">
    <location>
        <begin position="62"/>
        <end position="83"/>
    </location>
</feature>
<feature type="transmembrane region" description="Helical" evidence="1">
    <location>
        <begin position="7"/>
        <end position="25"/>
    </location>
</feature>
<accession>A0A3R9EBX8</accession>
<dbReference type="RefSeq" id="WP_125478869.1">
    <property type="nucleotide sequence ID" value="NZ_RSFW01000007.1"/>
</dbReference>
<proteinExistence type="predicted"/>
<name>A0A3R9EBX8_9BACI</name>
<feature type="transmembrane region" description="Helical" evidence="1">
    <location>
        <begin position="31"/>
        <end position="55"/>
    </location>
</feature>
<dbReference type="Proteomes" id="UP000279911">
    <property type="component" value="Unassembled WGS sequence"/>
</dbReference>
<keyword evidence="1" id="KW-0812">Transmembrane</keyword>
<protein>
    <submittedName>
        <fullName evidence="2">Uncharacterized protein</fullName>
    </submittedName>
</protein>
<gene>
    <name evidence="2" type="ORF">EJA10_04750</name>
</gene>
<dbReference type="OrthoDB" id="2885482at2"/>
<evidence type="ECO:0000256" key="1">
    <source>
        <dbReference type="SAM" id="Phobius"/>
    </source>
</evidence>
<organism evidence="2 3">
    <name type="scientific">Mesobacillus subterraneus</name>
    <dbReference type="NCBI Taxonomy" id="285983"/>
    <lineage>
        <taxon>Bacteria</taxon>
        <taxon>Bacillati</taxon>
        <taxon>Bacillota</taxon>
        <taxon>Bacilli</taxon>
        <taxon>Bacillales</taxon>
        <taxon>Bacillaceae</taxon>
        <taxon>Mesobacillus</taxon>
    </lineage>
</organism>
<reference evidence="3" key="1">
    <citation type="submission" date="2018-12" db="EMBL/GenBank/DDBJ databases">
        <title>Bacillus chawlae sp. nov., Bacillus glennii sp. nov., and Bacillus saganii sp. nov. Isolated from the Vehicle Assembly Building at Kennedy Space Center where the Viking Spacecraft were Assembled.</title>
        <authorList>
            <person name="Seuylemezian A."/>
            <person name="Vaishampayan P."/>
        </authorList>
    </citation>
    <scope>NUCLEOTIDE SEQUENCE [LARGE SCALE GENOMIC DNA]</scope>
    <source>
        <strain evidence="3">DSM 13966</strain>
    </source>
</reference>
<keyword evidence="1" id="KW-0472">Membrane</keyword>
<evidence type="ECO:0000313" key="2">
    <source>
        <dbReference type="EMBL" id="RSD28397.1"/>
    </source>
</evidence>
<keyword evidence="1" id="KW-1133">Transmembrane helix</keyword>
<dbReference type="AlphaFoldDB" id="A0A3R9EBX8"/>
<sequence length="88" mass="9880">MTLRKIFNIIGIFIFGGIALTNVTSPVPDKYFIGFVLFNVGSAILYFFLVNIYFIGGVWRKVFYAVLSLIAVTSLVIAVYLWATQVPH</sequence>
<evidence type="ECO:0000313" key="3">
    <source>
        <dbReference type="Proteomes" id="UP000279911"/>
    </source>
</evidence>
<dbReference type="EMBL" id="RSFW01000007">
    <property type="protein sequence ID" value="RSD28397.1"/>
    <property type="molecule type" value="Genomic_DNA"/>
</dbReference>